<comment type="caution">
    <text evidence="4">The sequence shown here is derived from an EMBL/GenBank/DDBJ whole genome shotgun (WGS) entry which is preliminary data.</text>
</comment>
<dbReference type="RefSeq" id="WP_184102668.1">
    <property type="nucleotide sequence ID" value="NZ_JACHHN010000009.1"/>
</dbReference>
<dbReference type="Gene3D" id="3.40.630.30">
    <property type="match status" value="1"/>
</dbReference>
<protein>
    <submittedName>
        <fullName evidence="4">Ribosomal protein S18 acetylase RimI-like enzyme</fullName>
    </submittedName>
</protein>
<dbReference type="CDD" id="cd04301">
    <property type="entry name" value="NAT_SF"/>
    <property type="match status" value="1"/>
</dbReference>
<keyword evidence="4" id="KW-0689">Ribosomal protein</keyword>
<keyword evidence="5" id="KW-1185">Reference proteome</keyword>
<dbReference type="Proteomes" id="UP000543030">
    <property type="component" value="Unassembled WGS sequence"/>
</dbReference>
<evidence type="ECO:0000313" key="5">
    <source>
        <dbReference type="Proteomes" id="UP000543030"/>
    </source>
</evidence>
<dbReference type="EMBL" id="JACHHN010000009">
    <property type="protein sequence ID" value="MBB5193012.1"/>
    <property type="molecule type" value="Genomic_DNA"/>
</dbReference>
<evidence type="ECO:0000259" key="3">
    <source>
        <dbReference type="PROSITE" id="PS51186"/>
    </source>
</evidence>
<keyword evidence="2" id="KW-0012">Acyltransferase</keyword>
<dbReference type="GO" id="GO:0016747">
    <property type="term" value="F:acyltransferase activity, transferring groups other than amino-acyl groups"/>
    <property type="evidence" value="ECO:0007669"/>
    <property type="project" value="InterPro"/>
</dbReference>
<dbReference type="SUPFAM" id="SSF55729">
    <property type="entry name" value="Acyl-CoA N-acyltransferases (Nat)"/>
    <property type="match status" value="1"/>
</dbReference>
<reference evidence="4 5" key="1">
    <citation type="submission" date="2020-08" db="EMBL/GenBank/DDBJ databases">
        <title>Genomic Encyclopedia of Type Strains, Phase IV (KMG-IV): sequencing the most valuable type-strain genomes for metagenomic binning, comparative biology and taxonomic classification.</title>
        <authorList>
            <person name="Goeker M."/>
        </authorList>
    </citation>
    <scope>NUCLEOTIDE SEQUENCE [LARGE SCALE GENOMIC DNA]</scope>
    <source>
        <strain evidence="4 5">DSM 18233</strain>
    </source>
</reference>
<dbReference type="AlphaFoldDB" id="A0A840RLD4"/>
<sequence>MALNVRYAALDDLDAVAPLFDDYRVFYQLASDPSLARHYLAERLSRLQSVVLLAELDGAAVGFIQLYPGFCSLAAAPFWLLNDLYVSPAARGHGVARALMEKAREHALATGADRLDLSTAHTNTTAQALYESLGYQLDQTYRYYSLPLAR</sequence>
<organism evidence="4 5">
    <name type="scientific">Silvimonas terrae</name>
    <dbReference type="NCBI Taxonomy" id="300266"/>
    <lineage>
        <taxon>Bacteria</taxon>
        <taxon>Pseudomonadati</taxon>
        <taxon>Pseudomonadota</taxon>
        <taxon>Betaproteobacteria</taxon>
        <taxon>Neisseriales</taxon>
        <taxon>Chitinibacteraceae</taxon>
        <taxon>Silvimonas</taxon>
    </lineage>
</organism>
<evidence type="ECO:0000256" key="2">
    <source>
        <dbReference type="ARBA" id="ARBA00023315"/>
    </source>
</evidence>
<dbReference type="Pfam" id="PF00583">
    <property type="entry name" value="Acetyltransf_1"/>
    <property type="match status" value="1"/>
</dbReference>
<dbReference type="GO" id="GO:0005840">
    <property type="term" value="C:ribosome"/>
    <property type="evidence" value="ECO:0007669"/>
    <property type="project" value="UniProtKB-KW"/>
</dbReference>
<dbReference type="InterPro" id="IPR016181">
    <property type="entry name" value="Acyl_CoA_acyltransferase"/>
</dbReference>
<dbReference type="InterPro" id="IPR000182">
    <property type="entry name" value="GNAT_dom"/>
</dbReference>
<proteinExistence type="predicted"/>
<gene>
    <name evidence="4" type="ORF">HNQ50_003766</name>
</gene>
<keyword evidence="4" id="KW-0687">Ribonucleoprotein</keyword>
<evidence type="ECO:0000313" key="4">
    <source>
        <dbReference type="EMBL" id="MBB5193012.1"/>
    </source>
</evidence>
<dbReference type="InterPro" id="IPR050832">
    <property type="entry name" value="Bact_Acetyltransf"/>
</dbReference>
<evidence type="ECO:0000256" key="1">
    <source>
        <dbReference type="ARBA" id="ARBA00022679"/>
    </source>
</evidence>
<dbReference type="PANTHER" id="PTHR43877:SF2">
    <property type="entry name" value="AMINOALKYLPHOSPHONATE N-ACETYLTRANSFERASE-RELATED"/>
    <property type="match status" value="1"/>
</dbReference>
<feature type="domain" description="N-acetyltransferase" evidence="3">
    <location>
        <begin position="3"/>
        <end position="150"/>
    </location>
</feature>
<keyword evidence="1" id="KW-0808">Transferase</keyword>
<dbReference type="PANTHER" id="PTHR43877">
    <property type="entry name" value="AMINOALKYLPHOSPHONATE N-ACETYLTRANSFERASE-RELATED-RELATED"/>
    <property type="match status" value="1"/>
</dbReference>
<name>A0A840RLD4_9NEIS</name>
<accession>A0A840RLD4</accession>
<dbReference type="PROSITE" id="PS51186">
    <property type="entry name" value="GNAT"/>
    <property type="match status" value="1"/>
</dbReference>